<feature type="transmembrane region" description="Helical" evidence="3">
    <location>
        <begin position="152"/>
        <end position="174"/>
    </location>
</feature>
<feature type="compositionally biased region" description="Low complexity" evidence="2">
    <location>
        <begin position="76"/>
        <end position="94"/>
    </location>
</feature>
<dbReference type="GeneID" id="5234985"/>
<dbReference type="GO" id="GO:0005739">
    <property type="term" value="C:mitochondrion"/>
    <property type="evidence" value="ECO:0007669"/>
    <property type="project" value="TreeGrafter"/>
</dbReference>
<dbReference type="Pfam" id="PF10306">
    <property type="entry name" value="FLILHELTA"/>
    <property type="match status" value="1"/>
</dbReference>
<keyword evidence="3" id="KW-0812">Transmembrane</keyword>
<evidence type="ECO:0000256" key="3">
    <source>
        <dbReference type="SAM" id="Phobius"/>
    </source>
</evidence>
<keyword evidence="1" id="KW-0175">Coiled coil</keyword>
<dbReference type="PANTHER" id="PTHR28002:SF1">
    <property type="entry name" value="MIOREX COMPLEX COMPONENT 11"/>
    <property type="match status" value="1"/>
</dbReference>
<protein>
    <submittedName>
        <fullName evidence="4">Uncharacterized protein</fullName>
    </submittedName>
</protein>
<keyword evidence="3" id="KW-0472">Membrane</keyword>
<sequence length="287" mass="32481">MIKTLPIKKLRVEMFGANFSRSQVLTSLHYSLMKPRTFHSSAITYKLFGKSKKPTTKPVEQVSETKLSKSKPEPISSASPSASSSSPSSSASSSTTLKSVSNDLFLKRDIPPAERPSGPTEQDFKTHPILKRIPKFLRNYASQFIHAPYSHLVAFLVLHELTAIIPLFGIWYYLHNHPGFIPMDLPQWALTKGASVMDKVLERMDWHIDSSQKISVIMEGAYAYTIVKFLLPVRAIVSLAGMPFFAKWFVVPIANLPKNLREMRKIKQEIKEEEKKKQVKKVSNPKL</sequence>
<evidence type="ECO:0000256" key="1">
    <source>
        <dbReference type="SAM" id="Coils"/>
    </source>
</evidence>
<dbReference type="OrthoDB" id="5580261at2759"/>
<dbReference type="PANTHER" id="PTHR28002">
    <property type="entry name" value="MIOREX COMPLEX COMPONENT 11"/>
    <property type="match status" value="1"/>
</dbReference>
<dbReference type="Proteomes" id="UP000001996">
    <property type="component" value="Unassembled WGS sequence"/>
</dbReference>
<keyword evidence="3" id="KW-1133">Transmembrane helix</keyword>
<dbReference type="InParanoid" id="A5DUK2"/>
<proteinExistence type="predicted"/>
<dbReference type="EMBL" id="CH981524">
    <property type="protein sequence ID" value="EDK42860.1"/>
    <property type="molecule type" value="Genomic_DNA"/>
</dbReference>
<dbReference type="OMA" id="PEVIPEW"/>
<feature type="region of interest" description="Disordered" evidence="2">
    <location>
        <begin position="53"/>
        <end position="96"/>
    </location>
</feature>
<accession>A5DUK2</accession>
<dbReference type="FunCoup" id="A5DUK2">
    <property type="interactions" value="5"/>
</dbReference>
<dbReference type="KEGG" id="lel:PVL30_001004"/>
<dbReference type="AlphaFoldDB" id="A5DUK2"/>
<dbReference type="HOGENOM" id="CLU_071379_3_0_1"/>
<organism evidence="4 5">
    <name type="scientific">Lodderomyces elongisporus (strain ATCC 11503 / CBS 2605 / JCM 1781 / NBRC 1676 / NRRL YB-4239)</name>
    <name type="common">Yeast</name>
    <name type="synonym">Saccharomyces elongisporus</name>
    <dbReference type="NCBI Taxonomy" id="379508"/>
    <lineage>
        <taxon>Eukaryota</taxon>
        <taxon>Fungi</taxon>
        <taxon>Dikarya</taxon>
        <taxon>Ascomycota</taxon>
        <taxon>Saccharomycotina</taxon>
        <taxon>Pichiomycetes</taxon>
        <taxon>Debaryomycetaceae</taxon>
        <taxon>Candida/Lodderomyces clade</taxon>
        <taxon>Lodderomyces</taxon>
    </lineage>
</organism>
<feature type="transmembrane region" description="Helical" evidence="3">
    <location>
        <begin position="235"/>
        <end position="256"/>
    </location>
</feature>
<gene>
    <name evidence="4" type="ORF">LELG_01038</name>
</gene>
<name>A5DUK2_LODEL</name>
<dbReference type="InterPro" id="IPR018811">
    <property type="entry name" value="MRX11"/>
</dbReference>
<dbReference type="eggNOG" id="ENOG502S09K">
    <property type="taxonomic scope" value="Eukaryota"/>
</dbReference>
<evidence type="ECO:0000256" key="2">
    <source>
        <dbReference type="SAM" id="MobiDB-lite"/>
    </source>
</evidence>
<dbReference type="VEuPathDB" id="FungiDB:LELG_01038"/>
<reference evidence="4 5" key="1">
    <citation type="journal article" date="2009" name="Nature">
        <title>Evolution of pathogenicity and sexual reproduction in eight Candida genomes.</title>
        <authorList>
            <person name="Butler G."/>
            <person name="Rasmussen M.D."/>
            <person name="Lin M.F."/>
            <person name="Santos M.A."/>
            <person name="Sakthikumar S."/>
            <person name="Munro C.A."/>
            <person name="Rheinbay E."/>
            <person name="Grabherr M."/>
            <person name="Forche A."/>
            <person name="Reedy J.L."/>
            <person name="Agrafioti I."/>
            <person name="Arnaud M.B."/>
            <person name="Bates S."/>
            <person name="Brown A.J."/>
            <person name="Brunke S."/>
            <person name="Costanzo M.C."/>
            <person name="Fitzpatrick D.A."/>
            <person name="de Groot P.W."/>
            <person name="Harris D."/>
            <person name="Hoyer L.L."/>
            <person name="Hube B."/>
            <person name="Klis F.M."/>
            <person name="Kodira C."/>
            <person name="Lennard N."/>
            <person name="Logue M.E."/>
            <person name="Martin R."/>
            <person name="Neiman A.M."/>
            <person name="Nikolaou E."/>
            <person name="Quail M.A."/>
            <person name="Quinn J."/>
            <person name="Santos M.C."/>
            <person name="Schmitzberger F.F."/>
            <person name="Sherlock G."/>
            <person name="Shah P."/>
            <person name="Silverstein K.A."/>
            <person name="Skrzypek M.S."/>
            <person name="Soll D."/>
            <person name="Staggs R."/>
            <person name="Stansfield I."/>
            <person name="Stumpf M.P."/>
            <person name="Sudbery P.E."/>
            <person name="Srikantha T."/>
            <person name="Zeng Q."/>
            <person name="Berman J."/>
            <person name="Berriman M."/>
            <person name="Heitman J."/>
            <person name="Gow N.A."/>
            <person name="Lorenz M.C."/>
            <person name="Birren B.W."/>
            <person name="Kellis M."/>
            <person name="Cuomo C.A."/>
        </authorList>
    </citation>
    <scope>NUCLEOTIDE SEQUENCE [LARGE SCALE GENOMIC DNA]</scope>
    <source>
        <strain evidence="5">ATCC 11503 / BCRC 21390 / CBS 2605 / JCM 1781 / NBRC 1676 / NRRL YB-4239</strain>
    </source>
</reference>
<feature type="coiled-coil region" evidence="1">
    <location>
        <begin position="256"/>
        <end position="283"/>
    </location>
</feature>
<evidence type="ECO:0000313" key="5">
    <source>
        <dbReference type="Proteomes" id="UP000001996"/>
    </source>
</evidence>
<keyword evidence="5" id="KW-1185">Reference proteome</keyword>
<evidence type="ECO:0000313" key="4">
    <source>
        <dbReference type="EMBL" id="EDK42860.1"/>
    </source>
</evidence>